<keyword evidence="3" id="KW-0408">Iron</keyword>
<feature type="domain" description="Radical SAM core" evidence="5">
    <location>
        <begin position="97"/>
        <end position="303"/>
    </location>
</feature>
<dbReference type="InterPro" id="IPR006638">
    <property type="entry name" value="Elp3/MiaA/NifB-like_rSAM"/>
</dbReference>
<evidence type="ECO:0000256" key="2">
    <source>
        <dbReference type="ARBA" id="ARBA00022723"/>
    </source>
</evidence>
<dbReference type="PANTHER" id="PTHR11228:SF7">
    <property type="entry name" value="PQQA PEPTIDE CYCLASE"/>
    <property type="match status" value="1"/>
</dbReference>
<dbReference type="SMART" id="SM00729">
    <property type="entry name" value="Elp3"/>
    <property type="match status" value="1"/>
</dbReference>
<dbReference type="PANTHER" id="PTHR11228">
    <property type="entry name" value="RADICAL SAM DOMAIN PROTEIN"/>
    <property type="match status" value="1"/>
</dbReference>
<gene>
    <name evidence="6" type="ORF">SAMN02745164_02247</name>
</gene>
<protein>
    <submittedName>
        <fullName evidence="6">Radical SAM superfamily enzyme, MoaA/NifB/PqqE/SkfB family</fullName>
    </submittedName>
</protein>
<dbReference type="Pfam" id="PF04055">
    <property type="entry name" value="Radical_SAM"/>
    <property type="match status" value="1"/>
</dbReference>
<dbReference type="RefSeq" id="WP_072866099.1">
    <property type="nucleotide sequence ID" value="NZ_FQUI01000071.1"/>
</dbReference>
<dbReference type="STRING" id="1122195.SAMN02745164_02247"/>
<dbReference type="InterPro" id="IPR007197">
    <property type="entry name" value="rSAM"/>
</dbReference>
<keyword evidence="1" id="KW-0949">S-adenosyl-L-methionine</keyword>
<proteinExistence type="predicted"/>
<keyword evidence="4" id="KW-0411">Iron-sulfur</keyword>
<dbReference type="Proteomes" id="UP000184334">
    <property type="component" value="Unassembled WGS sequence"/>
</dbReference>
<evidence type="ECO:0000256" key="3">
    <source>
        <dbReference type="ARBA" id="ARBA00023004"/>
    </source>
</evidence>
<dbReference type="SUPFAM" id="SSF102114">
    <property type="entry name" value="Radical SAM enzymes"/>
    <property type="match status" value="1"/>
</dbReference>
<keyword evidence="2" id="KW-0479">Metal-binding</keyword>
<dbReference type="GO" id="GO:0003824">
    <property type="term" value="F:catalytic activity"/>
    <property type="evidence" value="ECO:0007669"/>
    <property type="project" value="InterPro"/>
</dbReference>
<dbReference type="GO" id="GO:0051536">
    <property type="term" value="F:iron-sulfur cluster binding"/>
    <property type="evidence" value="ECO:0007669"/>
    <property type="project" value="UniProtKB-KW"/>
</dbReference>
<evidence type="ECO:0000256" key="4">
    <source>
        <dbReference type="ARBA" id="ARBA00023014"/>
    </source>
</evidence>
<keyword evidence="7" id="KW-1185">Reference proteome</keyword>
<sequence>MYKIKDYTHIHYYGKNGIINKSLIISEPELYFLRKFKYPKNKENVLEDIHNDYPDFRLIELKRILNLFERKFKKLNILEYSNKNSKTILIESGKRKYFFPSSLTLEISQKCPLNCIHCYNNCSLFGTDIEYNIIDKIIELFSNKVYEITISGGEPFLHKNLNNIVKKLSNKFKLNLLTTGFLDISYNYKILNFFDDIQISLYSYNEEKHDDFTKKNGSWNKTMNFIKLLNDIGLIDKITISTIITPQNINELEDFIRTLIKLNIKKLSLGTLSKSGRATLLEKEYFFDWNDYYKIHKKLDNLKNKFKNKIIINTVEIDKGNSTMFFEDFKLNCFAGTLDFVIGTDGYIKPCVFFPGNIFSEVNILELREEDFKVPIFNKNLEKNMEIWRNTLKDKKINPDEICESVGYYYKKGDNNEHYIENTEETSYNK</sequence>
<dbReference type="PROSITE" id="PS51918">
    <property type="entry name" value="RADICAL_SAM"/>
    <property type="match status" value="1"/>
</dbReference>
<accession>A0A1M5AQU9</accession>
<dbReference type="GO" id="GO:0046872">
    <property type="term" value="F:metal ion binding"/>
    <property type="evidence" value="ECO:0007669"/>
    <property type="project" value="UniProtKB-KW"/>
</dbReference>
<evidence type="ECO:0000259" key="5">
    <source>
        <dbReference type="PROSITE" id="PS51918"/>
    </source>
</evidence>
<evidence type="ECO:0000313" key="6">
    <source>
        <dbReference type="EMBL" id="SHF32620.1"/>
    </source>
</evidence>
<evidence type="ECO:0000256" key="1">
    <source>
        <dbReference type="ARBA" id="ARBA00022691"/>
    </source>
</evidence>
<reference evidence="6" key="1">
    <citation type="submission" date="2016-11" db="EMBL/GenBank/DDBJ databases">
        <authorList>
            <person name="Varghese N."/>
            <person name="Submissions S."/>
        </authorList>
    </citation>
    <scope>NUCLEOTIDE SEQUENCE [LARGE SCALE GENOMIC DNA]</scope>
    <source>
        <strain evidence="6">DSM 16785</strain>
    </source>
</reference>
<dbReference type="SFLD" id="SFLDS00029">
    <property type="entry name" value="Radical_SAM"/>
    <property type="match status" value="1"/>
</dbReference>
<dbReference type="OrthoDB" id="9808591at2"/>
<dbReference type="Gene3D" id="3.20.20.70">
    <property type="entry name" value="Aldolase class I"/>
    <property type="match status" value="1"/>
</dbReference>
<dbReference type="CDD" id="cd01335">
    <property type="entry name" value="Radical_SAM"/>
    <property type="match status" value="1"/>
</dbReference>
<name>A0A1M5AQU9_MARH1</name>
<evidence type="ECO:0000313" key="7">
    <source>
        <dbReference type="Proteomes" id="UP000184334"/>
    </source>
</evidence>
<dbReference type="InterPro" id="IPR058240">
    <property type="entry name" value="rSAM_sf"/>
</dbReference>
<dbReference type="AlphaFoldDB" id="A0A1M5AQU9"/>
<organism evidence="6 7">
    <name type="scientific">Marinitoga hydrogenitolerans (strain DSM 16785 / JCM 12826 / AT1271)</name>
    <dbReference type="NCBI Taxonomy" id="1122195"/>
    <lineage>
        <taxon>Bacteria</taxon>
        <taxon>Thermotogati</taxon>
        <taxon>Thermotogota</taxon>
        <taxon>Thermotogae</taxon>
        <taxon>Petrotogales</taxon>
        <taxon>Petrotogaceae</taxon>
        <taxon>Marinitoga</taxon>
    </lineage>
</organism>
<comment type="caution">
    <text evidence="6">The sequence shown here is derived from an EMBL/GenBank/DDBJ whole genome shotgun (WGS) entry which is preliminary data.</text>
</comment>
<dbReference type="InterPro" id="IPR013785">
    <property type="entry name" value="Aldolase_TIM"/>
</dbReference>
<dbReference type="EMBL" id="FQUI01000071">
    <property type="protein sequence ID" value="SHF32620.1"/>
    <property type="molecule type" value="Genomic_DNA"/>
</dbReference>
<dbReference type="InterPro" id="IPR050377">
    <property type="entry name" value="Radical_SAM_PqqE_MftC-like"/>
</dbReference>
<dbReference type="SFLD" id="SFLDG01386">
    <property type="entry name" value="main_SPASM_domain-containing"/>
    <property type="match status" value="1"/>
</dbReference>
<dbReference type="SFLD" id="SFLDG01067">
    <property type="entry name" value="SPASM/twitch_domain_containing"/>
    <property type="match status" value="1"/>
</dbReference>